<dbReference type="EMBL" id="VCGU01000001">
    <property type="protein sequence ID" value="TRY81174.1"/>
    <property type="molecule type" value="Genomic_DNA"/>
</dbReference>
<dbReference type="GO" id="GO:0046872">
    <property type="term" value="F:metal ion binding"/>
    <property type="evidence" value="ECO:0007669"/>
    <property type="project" value="UniProtKB-KW"/>
</dbReference>
<evidence type="ECO:0000256" key="5">
    <source>
        <dbReference type="SAM" id="MobiDB-lite"/>
    </source>
</evidence>
<dbReference type="PANTHER" id="PTHR22738:SF15">
    <property type="entry name" value="LD40758P"/>
    <property type="match status" value="1"/>
</dbReference>
<dbReference type="SUPFAM" id="SSF54236">
    <property type="entry name" value="Ubiquitin-like"/>
    <property type="match status" value="1"/>
</dbReference>
<dbReference type="Pfam" id="PF16517">
    <property type="entry name" value="Nore1-SARAH"/>
    <property type="match status" value="1"/>
</dbReference>
<dbReference type="SMART" id="SM00132">
    <property type="entry name" value="LIM"/>
    <property type="match status" value="1"/>
</dbReference>
<keyword evidence="3 4" id="KW-0440">LIM domain</keyword>
<dbReference type="CDD" id="cd21886">
    <property type="entry name" value="SARAH_RASSF2-like"/>
    <property type="match status" value="1"/>
</dbReference>
<dbReference type="PROSITE" id="PS00478">
    <property type="entry name" value="LIM_DOMAIN_1"/>
    <property type="match status" value="1"/>
</dbReference>
<dbReference type="PROSITE" id="PS50023">
    <property type="entry name" value="LIM_DOMAIN_2"/>
    <property type="match status" value="1"/>
</dbReference>
<dbReference type="Gene3D" id="3.10.20.90">
    <property type="entry name" value="Phosphatidylinositol 3-kinase Catalytic Subunit, Chain A, domain 1"/>
    <property type="match status" value="1"/>
</dbReference>
<dbReference type="STRING" id="6832.A0A553PU25"/>
<evidence type="ECO:0000256" key="2">
    <source>
        <dbReference type="ARBA" id="ARBA00022833"/>
    </source>
</evidence>
<evidence type="ECO:0000313" key="9">
    <source>
        <dbReference type="EMBL" id="TRY81174.1"/>
    </source>
</evidence>
<feature type="compositionally biased region" description="Basic residues" evidence="5">
    <location>
        <begin position="406"/>
        <end position="428"/>
    </location>
</feature>
<dbReference type="InterPro" id="IPR001781">
    <property type="entry name" value="Znf_LIM"/>
</dbReference>
<feature type="compositionally biased region" description="Polar residues" evidence="5">
    <location>
        <begin position="211"/>
        <end position="224"/>
    </location>
</feature>
<dbReference type="SUPFAM" id="SSF57716">
    <property type="entry name" value="Glucocorticoid receptor-like (DNA-binding domain)"/>
    <property type="match status" value="2"/>
</dbReference>
<evidence type="ECO:0000256" key="3">
    <source>
        <dbReference type="ARBA" id="ARBA00023038"/>
    </source>
</evidence>
<evidence type="ECO:0000256" key="1">
    <source>
        <dbReference type="ARBA" id="ARBA00022723"/>
    </source>
</evidence>
<sequence length="582" mass="67079">MWTCHKCGKPVFFAERRQSLGVDWHPWCLKCEECGKILKIGQHSEHKGTPYCDIPCYSALFGPKLFGHGSTVESHQSFGQRSKSFIREQKDLMRNIREYNAFNSRRPDSGGGKMELVHREVNSRMVLEGVLRVYWGVDTSIRLREFDDKRIIAKMERQRKAKSLGCPPLDDPAFQHLEQLETKAETSTLNGTHPQGCDDGVVRQKSLEAQLESNGQNGSENIAENATDRQQSEPDLCQSVKMRAKDSDSSIDKDADRRKSFNDIHPLTKRSRFQTMPVRLAQDEWDEIDELLAVERHFGETDRVYHTICTGATLPAKLGEQEMAILGRGEPQRDIPSAVSTRSSTLEKLFWARKSVSEETSESASQEFQSLPTYLSDQDEVGQTTRNLKDPLIEAETVKEPEKRKGGPRALRRRHGKKMDRSKVRRKSSINGHWYDRDTSVFTPPKGSSMSVYVTSLLPTNEVLRMILEKYQIESEQNQFALYVVKDNGERRLVTDCEFPLLLRVNLGADESVAKLYLLDRSSTTEIGHEVAQYLRFSYAECRAILNMFYEEEEHEVEKIKYKYQAMKKRIRERMFDLRVRF</sequence>
<evidence type="ECO:0008006" key="11">
    <source>
        <dbReference type="Google" id="ProtNLM"/>
    </source>
</evidence>
<feature type="compositionally biased region" description="Basic and acidic residues" evidence="5">
    <location>
        <begin position="243"/>
        <end position="260"/>
    </location>
</feature>
<dbReference type="InterPro" id="IPR000159">
    <property type="entry name" value="RA_dom"/>
</dbReference>
<evidence type="ECO:0000259" key="6">
    <source>
        <dbReference type="PROSITE" id="PS50023"/>
    </source>
</evidence>
<dbReference type="InterPro" id="IPR011524">
    <property type="entry name" value="SARAH_dom"/>
</dbReference>
<proteinExistence type="predicted"/>
<dbReference type="AlphaFoldDB" id="A0A553PU25"/>
<dbReference type="PROSITE" id="PS50951">
    <property type="entry name" value="SARAH"/>
    <property type="match status" value="1"/>
</dbReference>
<evidence type="ECO:0000313" key="10">
    <source>
        <dbReference type="Proteomes" id="UP000318571"/>
    </source>
</evidence>
<dbReference type="InterPro" id="IPR029071">
    <property type="entry name" value="Ubiquitin-like_domsf"/>
</dbReference>
<dbReference type="PANTHER" id="PTHR22738">
    <property type="entry name" value="RASSF"/>
    <property type="match status" value="1"/>
</dbReference>
<accession>A0A553PU25</accession>
<organism evidence="9 10">
    <name type="scientific">Tigriopus californicus</name>
    <name type="common">Marine copepod</name>
    <dbReference type="NCBI Taxonomy" id="6832"/>
    <lineage>
        <taxon>Eukaryota</taxon>
        <taxon>Metazoa</taxon>
        <taxon>Ecdysozoa</taxon>
        <taxon>Arthropoda</taxon>
        <taxon>Crustacea</taxon>
        <taxon>Multicrustacea</taxon>
        <taxon>Hexanauplia</taxon>
        <taxon>Copepoda</taxon>
        <taxon>Harpacticoida</taxon>
        <taxon>Harpacticidae</taxon>
        <taxon>Tigriopus</taxon>
    </lineage>
</organism>
<dbReference type="PROSITE" id="PS50200">
    <property type="entry name" value="RA"/>
    <property type="match status" value="1"/>
</dbReference>
<evidence type="ECO:0000259" key="8">
    <source>
        <dbReference type="PROSITE" id="PS50951"/>
    </source>
</evidence>
<feature type="domain" description="SARAH" evidence="8">
    <location>
        <begin position="531"/>
        <end position="578"/>
    </location>
</feature>
<dbReference type="OMA" id="IQIQMDC"/>
<dbReference type="InterPro" id="IPR033614">
    <property type="entry name" value="RASSF1-6"/>
</dbReference>
<feature type="domain" description="LIM zinc-binding" evidence="6">
    <location>
        <begin position="2"/>
        <end position="63"/>
    </location>
</feature>
<feature type="domain" description="Ras-associating" evidence="7">
    <location>
        <begin position="435"/>
        <end position="523"/>
    </location>
</feature>
<reference evidence="9 10" key="1">
    <citation type="journal article" date="2018" name="Nat. Ecol. Evol.">
        <title>Genomic signatures of mitonuclear coevolution across populations of Tigriopus californicus.</title>
        <authorList>
            <person name="Barreto F.S."/>
            <person name="Watson E.T."/>
            <person name="Lima T.G."/>
            <person name="Willett C.S."/>
            <person name="Edmands S."/>
            <person name="Li W."/>
            <person name="Burton R.S."/>
        </authorList>
    </citation>
    <scope>NUCLEOTIDE SEQUENCE [LARGE SCALE GENOMIC DNA]</scope>
    <source>
        <strain evidence="9 10">San Diego</strain>
    </source>
</reference>
<gene>
    <name evidence="9" type="ORF">TCAL_11847</name>
</gene>
<dbReference type="Pfam" id="PF00788">
    <property type="entry name" value="RA"/>
    <property type="match status" value="1"/>
</dbReference>
<keyword evidence="1 4" id="KW-0479">Metal-binding</keyword>
<evidence type="ECO:0000259" key="7">
    <source>
        <dbReference type="PROSITE" id="PS50200"/>
    </source>
</evidence>
<dbReference type="Pfam" id="PF00412">
    <property type="entry name" value="LIM"/>
    <property type="match status" value="1"/>
</dbReference>
<dbReference type="CDD" id="cd01784">
    <property type="entry name" value="RA_RASSF2_like"/>
    <property type="match status" value="1"/>
</dbReference>
<feature type="region of interest" description="Disordered" evidence="5">
    <location>
        <begin position="397"/>
        <end position="429"/>
    </location>
</feature>
<dbReference type="Gene3D" id="2.10.110.10">
    <property type="entry name" value="Cysteine Rich Protein"/>
    <property type="match status" value="1"/>
</dbReference>
<evidence type="ECO:0000256" key="4">
    <source>
        <dbReference type="PROSITE-ProRule" id="PRU00125"/>
    </source>
</evidence>
<protein>
    <recommendedName>
        <fullName evidence="11">LIM zinc-binding domain-containing protein</fullName>
    </recommendedName>
</protein>
<dbReference type="Proteomes" id="UP000318571">
    <property type="component" value="Chromosome 12"/>
</dbReference>
<keyword evidence="2 4" id="KW-0862">Zinc</keyword>
<comment type="caution">
    <text evidence="9">The sequence shown here is derived from an EMBL/GenBank/DDBJ whole genome shotgun (WGS) entry which is preliminary data.</text>
</comment>
<dbReference type="CDD" id="cd09401">
    <property type="entry name" value="LIM_TLP_like"/>
    <property type="match status" value="1"/>
</dbReference>
<dbReference type="FunFam" id="2.10.110.10:FF:000104">
    <property type="entry name" value="Ras association domain-containing protein 2"/>
    <property type="match status" value="1"/>
</dbReference>
<feature type="region of interest" description="Disordered" evidence="5">
    <location>
        <begin position="211"/>
        <end position="260"/>
    </location>
</feature>
<name>A0A553PU25_TIGCA</name>
<dbReference type="GO" id="GO:0007165">
    <property type="term" value="P:signal transduction"/>
    <property type="evidence" value="ECO:0007669"/>
    <property type="project" value="InterPro"/>
</dbReference>
<keyword evidence="10" id="KW-1185">Reference proteome</keyword>